<keyword evidence="3" id="KW-1185">Reference proteome</keyword>
<dbReference type="InterPro" id="IPR019734">
    <property type="entry name" value="TPR_rpt"/>
</dbReference>
<feature type="repeat" description="TPR" evidence="1">
    <location>
        <begin position="344"/>
        <end position="377"/>
    </location>
</feature>
<protein>
    <submittedName>
        <fullName evidence="2">Tetratricopeptide repeat-containing protein</fullName>
    </submittedName>
</protein>
<dbReference type="eggNOG" id="COG0457">
    <property type="taxonomic scope" value="Bacteria"/>
</dbReference>
<dbReference type="InterPro" id="IPR011990">
    <property type="entry name" value="TPR-like_helical_dom_sf"/>
</dbReference>
<dbReference type="STRING" id="1178825.SAMN05216261_2598"/>
<dbReference type="SMART" id="SM00028">
    <property type="entry name" value="TPR"/>
    <property type="match status" value="2"/>
</dbReference>
<dbReference type="EMBL" id="FQYK01000007">
    <property type="protein sequence ID" value="SHJ04860.1"/>
    <property type="molecule type" value="Genomic_DNA"/>
</dbReference>
<organism evidence="2 3">
    <name type="scientific">Algibacter luteus</name>
    <dbReference type="NCBI Taxonomy" id="1178825"/>
    <lineage>
        <taxon>Bacteria</taxon>
        <taxon>Pseudomonadati</taxon>
        <taxon>Bacteroidota</taxon>
        <taxon>Flavobacteriia</taxon>
        <taxon>Flavobacteriales</taxon>
        <taxon>Flavobacteriaceae</taxon>
        <taxon>Algibacter</taxon>
    </lineage>
</organism>
<feature type="repeat" description="TPR" evidence="1">
    <location>
        <begin position="307"/>
        <end position="340"/>
    </location>
</feature>
<dbReference type="AlphaFoldDB" id="A0A1M6G4N9"/>
<evidence type="ECO:0000313" key="3">
    <source>
        <dbReference type="Proteomes" id="UP000184396"/>
    </source>
</evidence>
<evidence type="ECO:0000256" key="1">
    <source>
        <dbReference type="PROSITE-ProRule" id="PRU00339"/>
    </source>
</evidence>
<sequence length="469" mass="52841">MTKQDKIKIMKTKITLLLAFLFFGLNLGFAQQDEECMTKLSIFHEYTKAKNFDAAYEPWMAVRNKCPKFNNAIYVDGEKILEHKIDNATGAEKVAFINDLIKLWEQRAEHFANKTPKGEYAAQSCQLMYDNRKELGKSDQELYDCFDAAYKLDKETFSNPKSLYTYFSLMVDLYDAGKKPAADLFNKYDDVVEKVEDEVKSFSGKLNKLIEKEEAGTALTSKEGKYKKYYESYLKAYDQISGSIDGKLGDRANCQNLIPLYKKDFEANKGNAVWLQRAAGKMSEKECTDDPLFFELVNAYHNLSPSANSAYYLGLLKDKDGDTNGAISFFEQAIGLETDDFKKSKLYYKIATKLKARGSFGKARNYYRQALKLNPSNGRPYIAIASMYASSANNCGDTNFDKRAVYWLAADEARKAARVDPTLSKAAGQSIANYMAKAPQKAEIFSSGRAGQTIKINCWIGASVTVPNI</sequence>
<reference evidence="2 3" key="1">
    <citation type="submission" date="2016-11" db="EMBL/GenBank/DDBJ databases">
        <authorList>
            <person name="Jaros S."/>
            <person name="Januszkiewicz K."/>
            <person name="Wedrychowicz H."/>
        </authorList>
    </citation>
    <scope>NUCLEOTIDE SEQUENCE [LARGE SCALE GENOMIC DNA]</scope>
    <source>
        <strain evidence="2 3">CGMCC 1.12213</strain>
    </source>
</reference>
<proteinExistence type="predicted"/>
<keyword evidence="1" id="KW-0802">TPR repeat</keyword>
<dbReference type="SUPFAM" id="SSF48452">
    <property type="entry name" value="TPR-like"/>
    <property type="match status" value="1"/>
</dbReference>
<name>A0A1M6G4N9_9FLAO</name>
<dbReference type="PROSITE" id="PS50005">
    <property type="entry name" value="TPR"/>
    <property type="match status" value="2"/>
</dbReference>
<dbReference type="Gene3D" id="1.25.40.10">
    <property type="entry name" value="Tetratricopeptide repeat domain"/>
    <property type="match status" value="1"/>
</dbReference>
<gene>
    <name evidence="2" type="ORF">SAMN05216261_2598</name>
</gene>
<dbReference type="Pfam" id="PF13181">
    <property type="entry name" value="TPR_8"/>
    <property type="match status" value="1"/>
</dbReference>
<evidence type="ECO:0000313" key="2">
    <source>
        <dbReference type="EMBL" id="SHJ04860.1"/>
    </source>
</evidence>
<dbReference type="Proteomes" id="UP000184396">
    <property type="component" value="Unassembled WGS sequence"/>
</dbReference>
<accession>A0A1M6G4N9</accession>